<feature type="transmembrane region" description="Helical" evidence="6">
    <location>
        <begin position="245"/>
        <end position="265"/>
    </location>
</feature>
<comment type="caution">
    <text evidence="7">The sequence shown here is derived from an EMBL/GenBank/DDBJ whole genome shotgun (WGS) entry which is preliminary data.</text>
</comment>
<evidence type="ECO:0000256" key="2">
    <source>
        <dbReference type="ARBA" id="ARBA00022692"/>
    </source>
</evidence>
<evidence type="ECO:0000256" key="5">
    <source>
        <dbReference type="SAM" id="MobiDB-lite"/>
    </source>
</evidence>
<dbReference type="Pfam" id="PF04479">
    <property type="entry name" value="RTA1"/>
    <property type="match status" value="1"/>
</dbReference>
<protein>
    <recommendedName>
        <fullName evidence="9">RTA1 domain protein</fullName>
    </recommendedName>
</protein>
<evidence type="ECO:0000313" key="8">
    <source>
        <dbReference type="Proteomes" id="UP001642482"/>
    </source>
</evidence>
<organism evidence="7 8">
    <name type="scientific">Sporothrix eucalyptigena</name>
    <dbReference type="NCBI Taxonomy" id="1812306"/>
    <lineage>
        <taxon>Eukaryota</taxon>
        <taxon>Fungi</taxon>
        <taxon>Dikarya</taxon>
        <taxon>Ascomycota</taxon>
        <taxon>Pezizomycotina</taxon>
        <taxon>Sordariomycetes</taxon>
        <taxon>Sordariomycetidae</taxon>
        <taxon>Ophiostomatales</taxon>
        <taxon>Ophiostomataceae</taxon>
        <taxon>Sporothrix</taxon>
    </lineage>
</organism>
<dbReference type="Proteomes" id="UP001642482">
    <property type="component" value="Unassembled WGS sequence"/>
</dbReference>
<evidence type="ECO:0000313" key="7">
    <source>
        <dbReference type="EMBL" id="CAK7224349.1"/>
    </source>
</evidence>
<feature type="transmembrane region" description="Helical" evidence="6">
    <location>
        <begin position="134"/>
        <end position="152"/>
    </location>
</feature>
<feature type="region of interest" description="Disordered" evidence="5">
    <location>
        <begin position="279"/>
        <end position="299"/>
    </location>
</feature>
<gene>
    <name evidence="7" type="ORF">SEUCBS140593_005544</name>
</gene>
<dbReference type="PANTHER" id="PTHR31465:SF1">
    <property type="entry name" value="PROTEIN RTA1-RELATED"/>
    <property type="match status" value="1"/>
</dbReference>
<keyword evidence="3 6" id="KW-1133">Transmembrane helix</keyword>
<dbReference type="PANTHER" id="PTHR31465">
    <property type="entry name" value="PROTEIN RTA1-RELATED"/>
    <property type="match status" value="1"/>
</dbReference>
<feature type="transmembrane region" description="Helical" evidence="6">
    <location>
        <begin position="20"/>
        <end position="38"/>
    </location>
</feature>
<comment type="subcellular location">
    <subcellularLocation>
        <location evidence="1">Membrane</location>
        <topology evidence="1">Multi-pass membrane protein</topology>
    </subcellularLocation>
</comment>
<accession>A0ABP0BXB0</accession>
<sequence>MPTLETHNGYPLWHYIPNRPAAVVFMILFIIATVYHGVAMIRHRLWFCIPFVIGGLFEIIGYLGRILAYNETGELIPYILQSIFLLLAPVFFAASLYMTLGRTVLHTIHTSTLAASQSASVASLTSLSLLPPRWITRIFVTADVLSFFIQGGGAGMLVKADSASSTKTGQNIIVGGLVFQIVAFAVFIISVGVFDLRCRRMAVPVAPRILPMLYVTSFLVMLRNIVRAAEYAGGQDGYLLLHEWVIYVLDGAPMLLVMGAFAAGYPSVLKKDTKNAPGMESVASNDVELGSQDQTQRRW</sequence>
<name>A0ABP0BXB0_9PEZI</name>
<dbReference type="EMBL" id="CAWUHD010000054">
    <property type="protein sequence ID" value="CAK7224349.1"/>
    <property type="molecule type" value="Genomic_DNA"/>
</dbReference>
<proteinExistence type="predicted"/>
<feature type="transmembrane region" description="Helical" evidence="6">
    <location>
        <begin position="45"/>
        <end position="63"/>
    </location>
</feature>
<feature type="transmembrane region" description="Helical" evidence="6">
    <location>
        <begin position="205"/>
        <end position="225"/>
    </location>
</feature>
<keyword evidence="2 6" id="KW-0812">Transmembrane</keyword>
<dbReference type="InterPro" id="IPR007568">
    <property type="entry name" value="RTA1"/>
</dbReference>
<keyword evidence="4 6" id="KW-0472">Membrane</keyword>
<evidence type="ECO:0008006" key="9">
    <source>
        <dbReference type="Google" id="ProtNLM"/>
    </source>
</evidence>
<evidence type="ECO:0000256" key="6">
    <source>
        <dbReference type="SAM" id="Phobius"/>
    </source>
</evidence>
<evidence type="ECO:0000256" key="4">
    <source>
        <dbReference type="ARBA" id="ARBA00023136"/>
    </source>
</evidence>
<feature type="transmembrane region" description="Helical" evidence="6">
    <location>
        <begin position="75"/>
        <end position="97"/>
    </location>
</feature>
<evidence type="ECO:0000256" key="1">
    <source>
        <dbReference type="ARBA" id="ARBA00004141"/>
    </source>
</evidence>
<reference evidence="7 8" key="1">
    <citation type="submission" date="2024-01" db="EMBL/GenBank/DDBJ databases">
        <authorList>
            <person name="Allen C."/>
            <person name="Tagirdzhanova G."/>
        </authorList>
    </citation>
    <scope>NUCLEOTIDE SEQUENCE [LARGE SCALE GENOMIC DNA]</scope>
</reference>
<feature type="transmembrane region" description="Helical" evidence="6">
    <location>
        <begin position="172"/>
        <end position="193"/>
    </location>
</feature>
<keyword evidence="8" id="KW-1185">Reference proteome</keyword>
<evidence type="ECO:0000256" key="3">
    <source>
        <dbReference type="ARBA" id="ARBA00022989"/>
    </source>
</evidence>